<dbReference type="AlphaFoldDB" id="A0A645ESA5"/>
<comment type="caution">
    <text evidence="1">The sequence shown here is derived from an EMBL/GenBank/DDBJ whole genome shotgun (WGS) entry which is preliminary data.</text>
</comment>
<evidence type="ECO:0000313" key="1">
    <source>
        <dbReference type="EMBL" id="MPN04707.1"/>
    </source>
</evidence>
<organism evidence="1">
    <name type="scientific">bioreactor metagenome</name>
    <dbReference type="NCBI Taxonomy" id="1076179"/>
    <lineage>
        <taxon>unclassified sequences</taxon>
        <taxon>metagenomes</taxon>
        <taxon>ecological metagenomes</taxon>
    </lineage>
</organism>
<accession>A0A645ESA5</accession>
<dbReference type="EMBL" id="VSSQ01050625">
    <property type="protein sequence ID" value="MPN04707.1"/>
    <property type="molecule type" value="Genomic_DNA"/>
</dbReference>
<name>A0A645ESA5_9ZZZZ</name>
<sequence length="73" mass="8093">MYDMSLIYGTPWSLLSVNPANEESDEAKLAGSDTRSKQFTMRTSSFDVFDLKTDKISEGKLSPPSFNAAILKL</sequence>
<reference evidence="1" key="1">
    <citation type="submission" date="2019-08" db="EMBL/GenBank/DDBJ databases">
        <authorList>
            <person name="Kucharzyk K."/>
            <person name="Murdoch R.W."/>
            <person name="Higgins S."/>
            <person name="Loffler F."/>
        </authorList>
    </citation>
    <scope>NUCLEOTIDE SEQUENCE</scope>
</reference>
<gene>
    <name evidence="1" type="ORF">SDC9_151952</name>
</gene>
<protein>
    <submittedName>
        <fullName evidence="1">Uncharacterized protein</fullName>
    </submittedName>
</protein>
<proteinExistence type="predicted"/>